<organism evidence="2 3">
    <name type="scientific">Pseudidiomarina planktonica</name>
    <dbReference type="NCBI Taxonomy" id="1323738"/>
    <lineage>
        <taxon>Bacteria</taxon>
        <taxon>Pseudomonadati</taxon>
        <taxon>Pseudomonadota</taxon>
        <taxon>Gammaproteobacteria</taxon>
        <taxon>Alteromonadales</taxon>
        <taxon>Idiomarinaceae</taxon>
        <taxon>Pseudidiomarina</taxon>
    </lineage>
</organism>
<feature type="transmembrane region" description="Helical" evidence="1">
    <location>
        <begin position="6"/>
        <end position="29"/>
    </location>
</feature>
<feature type="transmembrane region" description="Helical" evidence="1">
    <location>
        <begin position="63"/>
        <end position="94"/>
    </location>
</feature>
<gene>
    <name evidence="2" type="ORF">SAMN06297229_2050</name>
</gene>
<evidence type="ECO:0000256" key="1">
    <source>
        <dbReference type="SAM" id="Phobius"/>
    </source>
</evidence>
<reference evidence="3" key="1">
    <citation type="submission" date="2017-04" db="EMBL/GenBank/DDBJ databases">
        <authorList>
            <person name="Varghese N."/>
            <person name="Submissions S."/>
        </authorList>
    </citation>
    <scope>NUCLEOTIDE SEQUENCE [LARGE SCALE GENOMIC DNA]</scope>
</reference>
<name>A0A1Y6FWW4_9GAMM</name>
<keyword evidence="1" id="KW-1133">Transmembrane helix</keyword>
<proteinExistence type="predicted"/>
<sequence>MSKSMIWILVAIAAIVFFGPELMSAVGWILGGIISIGVTGIVMVVVAAAIFFGVMAIGGSVVLGIAAAFIAVLLAALSSLWPILLIAGLLYLFFRKSPRSV</sequence>
<evidence type="ECO:0000313" key="3">
    <source>
        <dbReference type="Proteomes" id="UP000194450"/>
    </source>
</evidence>
<dbReference type="RefSeq" id="WP_086435198.1">
    <property type="nucleotide sequence ID" value="NZ_FXWH01000003.1"/>
</dbReference>
<keyword evidence="3" id="KW-1185">Reference proteome</keyword>
<evidence type="ECO:0000313" key="2">
    <source>
        <dbReference type="EMBL" id="SMQ80276.1"/>
    </source>
</evidence>
<dbReference type="Proteomes" id="UP000194450">
    <property type="component" value="Unassembled WGS sequence"/>
</dbReference>
<dbReference type="EMBL" id="FXWH01000003">
    <property type="protein sequence ID" value="SMQ80276.1"/>
    <property type="molecule type" value="Genomic_DNA"/>
</dbReference>
<protein>
    <submittedName>
        <fullName evidence="2">Uncharacterized protein</fullName>
    </submittedName>
</protein>
<keyword evidence="1" id="KW-0472">Membrane</keyword>
<feature type="transmembrane region" description="Helical" evidence="1">
    <location>
        <begin position="36"/>
        <end position="57"/>
    </location>
</feature>
<accession>A0A1Y6FWW4</accession>
<dbReference type="AlphaFoldDB" id="A0A1Y6FWW4"/>
<keyword evidence="1" id="KW-0812">Transmembrane</keyword>